<dbReference type="Proteomes" id="UP000248012">
    <property type="component" value="Unassembled WGS sequence"/>
</dbReference>
<name>A0A2V4N142_9RHOB</name>
<gene>
    <name evidence="1" type="ORF">DI396_09385</name>
</gene>
<sequence length="187" mass="21897">MALGYYQEYIRYARLGLRAEARKSILRFVESLSSFADKQAWTYANLLTVDRNGASSVRHEIYDLIAFPVLLDGYKRRDPECCFLMGMSYQNLLNYMGRLDGIEFVSRVELLKTAYFAVPTSQKYRQALLEALLQDFTYCDHEWPSGILGYSYPFENLKQEVKLAKKLDEERLFCDRLAEFSERIEQS</sequence>
<dbReference type="EMBL" id="QFVT01000005">
    <property type="protein sequence ID" value="PYC47642.1"/>
    <property type="molecule type" value="Genomic_DNA"/>
</dbReference>
<organism evidence="1 2">
    <name type="scientific">Litorivita pollutaquae</name>
    <dbReference type="NCBI Taxonomy" id="2200892"/>
    <lineage>
        <taxon>Bacteria</taxon>
        <taxon>Pseudomonadati</taxon>
        <taxon>Pseudomonadota</taxon>
        <taxon>Alphaproteobacteria</taxon>
        <taxon>Rhodobacterales</taxon>
        <taxon>Paracoccaceae</taxon>
        <taxon>Litorivita</taxon>
    </lineage>
</organism>
<dbReference type="OrthoDB" id="9813770at2"/>
<evidence type="ECO:0000313" key="1">
    <source>
        <dbReference type="EMBL" id="PYC47642.1"/>
    </source>
</evidence>
<keyword evidence="2" id="KW-1185">Reference proteome</keyword>
<dbReference type="RefSeq" id="WP_110795950.1">
    <property type="nucleotide sequence ID" value="NZ_KZ826484.1"/>
</dbReference>
<reference evidence="1 2" key="1">
    <citation type="submission" date="2018-05" db="EMBL/GenBank/DDBJ databases">
        <title>Oceanovita maritima gen. nov., sp. nov., a marine bacterium in the family Rhodobacteraceae isolated from surface seawater of Lundu port Xiamen, China.</title>
        <authorList>
            <person name="Hetharua B.H."/>
            <person name="Min D."/>
            <person name="Liao H."/>
            <person name="Tian Y."/>
        </authorList>
    </citation>
    <scope>NUCLEOTIDE SEQUENCE [LARGE SCALE GENOMIC DNA]</scope>
    <source>
        <strain evidence="1 2">FSX-11</strain>
    </source>
</reference>
<evidence type="ECO:0000313" key="2">
    <source>
        <dbReference type="Proteomes" id="UP000248012"/>
    </source>
</evidence>
<accession>A0A2V4N142</accession>
<comment type="caution">
    <text evidence="1">The sequence shown here is derived from an EMBL/GenBank/DDBJ whole genome shotgun (WGS) entry which is preliminary data.</text>
</comment>
<protein>
    <submittedName>
        <fullName evidence="1">Uncharacterized protein</fullName>
    </submittedName>
</protein>
<proteinExistence type="predicted"/>
<dbReference type="AlphaFoldDB" id="A0A2V4N142"/>